<evidence type="ECO:0000256" key="2">
    <source>
        <dbReference type="ARBA" id="ARBA00007935"/>
    </source>
</evidence>
<feature type="transmembrane region" description="Helical" evidence="8">
    <location>
        <begin position="118"/>
        <end position="144"/>
    </location>
</feature>
<keyword evidence="6 8" id="KW-1133">Transmembrane helix</keyword>
<accession>A0ABP8LRR8</accession>
<evidence type="ECO:0000256" key="5">
    <source>
        <dbReference type="ARBA" id="ARBA00022692"/>
    </source>
</evidence>
<gene>
    <name evidence="9" type="ORF">GCM10023091_10180</name>
</gene>
<keyword evidence="3" id="KW-0813">Transport</keyword>
<dbReference type="EMBL" id="BAABEY010000011">
    <property type="protein sequence ID" value="GAA4434771.1"/>
    <property type="molecule type" value="Genomic_DNA"/>
</dbReference>
<comment type="subcellular location">
    <subcellularLocation>
        <location evidence="1">Cell membrane</location>
        <topology evidence="1">Multi-pass membrane protein</topology>
    </subcellularLocation>
</comment>
<dbReference type="InterPro" id="IPR000522">
    <property type="entry name" value="ABC_transptr_permease_BtuC"/>
</dbReference>
<dbReference type="Gene3D" id="1.10.3470.10">
    <property type="entry name" value="ABC transporter involved in vitamin B12 uptake, BtuC"/>
    <property type="match status" value="1"/>
</dbReference>
<evidence type="ECO:0000256" key="3">
    <source>
        <dbReference type="ARBA" id="ARBA00022448"/>
    </source>
</evidence>
<name>A0ABP8LRR8_9BACT</name>
<dbReference type="Pfam" id="PF01032">
    <property type="entry name" value="FecCD"/>
    <property type="match status" value="1"/>
</dbReference>
<dbReference type="SUPFAM" id="SSF81345">
    <property type="entry name" value="ABC transporter involved in vitamin B12 uptake, BtuC"/>
    <property type="match status" value="1"/>
</dbReference>
<comment type="caution">
    <text evidence="9">The sequence shown here is derived from an EMBL/GenBank/DDBJ whole genome shotgun (WGS) entry which is preliminary data.</text>
</comment>
<dbReference type="CDD" id="cd06550">
    <property type="entry name" value="TM_ABC_iron-siderophores_like"/>
    <property type="match status" value="1"/>
</dbReference>
<evidence type="ECO:0000256" key="8">
    <source>
        <dbReference type="SAM" id="Phobius"/>
    </source>
</evidence>
<evidence type="ECO:0000313" key="9">
    <source>
        <dbReference type="EMBL" id="GAA4434771.1"/>
    </source>
</evidence>
<evidence type="ECO:0000313" key="10">
    <source>
        <dbReference type="Proteomes" id="UP001501508"/>
    </source>
</evidence>
<feature type="transmembrane region" description="Helical" evidence="8">
    <location>
        <begin position="150"/>
        <end position="171"/>
    </location>
</feature>
<dbReference type="RefSeq" id="WP_345026996.1">
    <property type="nucleotide sequence ID" value="NZ_BAABEY010000011.1"/>
</dbReference>
<protein>
    <submittedName>
        <fullName evidence="9">Iron ABC transporter permease</fullName>
    </submittedName>
</protein>
<comment type="similarity">
    <text evidence="2">Belongs to the binding-protein-dependent transport system permease family. FecCD subfamily.</text>
</comment>
<dbReference type="InterPro" id="IPR037294">
    <property type="entry name" value="ABC_BtuC-like"/>
</dbReference>
<dbReference type="Proteomes" id="UP001501508">
    <property type="component" value="Unassembled WGS sequence"/>
</dbReference>
<feature type="transmembrane region" description="Helical" evidence="8">
    <location>
        <begin position="86"/>
        <end position="106"/>
    </location>
</feature>
<keyword evidence="5 8" id="KW-0812">Transmembrane</keyword>
<feature type="transmembrane region" description="Helical" evidence="8">
    <location>
        <begin position="183"/>
        <end position="204"/>
    </location>
</feature>
<evidence type="ECO:0000256" key="6">
    <source>
        <dbReference type="ARBA" id="ARBA00022989"/>
    </source>
</evidence>
<feature type="transmembrane region" description="Helical" evidence="8">
    <location>
        <begin position="224"/>
        <end position="242"/>
    </location>
</feature>
<feature type="transmembrane region" description="Helical" evidence="8">
    <location>
        <begin position="341"/>
        <end position="360"/>
    </location>
</feature>
<reference evidence="10" key="1">
    <citation type="journal article" date="2019" name="Int. J. Syst. Evol. Microbiol.">
        <title>The Global Catalogue of Microorganisms (GCM) 10K type strain sequencing project: providing services to taxonomists for standard genome sequencing and annotation.</title>
        <authorList>
            <consortium name="The Broad Institute Genomics Platform"/>
            <consortium name="The Broad Institute Genome Sequencing Center for Infectious Disease"/>
            <person name="Wu L."/>
            <person name="Ma J."/>
        </authorList>
    </citation>
    <scope>NUCLEOTIDE SEQUENCE [LARGE SCALE GENOMIC DNA]</scope>
    <source>
        <strain evidence="10">JCM 31920</strain>
    </source>
</reference>
<evidence type="ECO:0000256" key="4">
    <source>
        <dbReference type="ARBA" id="ARBA00022475"/>
    </source>
</evidence>
<keyword evidence="10" id="KW-1185">Reference proteome</keyword>
<feature type="transmembrane region" description="Helical" evidence="8">
    <location>
        <begin position="274"/>
        <end position="298"/>
    </location>
</feature>
<proteinExistence type="inferred from homology"/>
<sequence length="367" mass="38614">MVEEKIAERESITGQVIQRKPRSRKHLTGLGLLTFILALTAVSSAGVGAVPVSPAELWGIVTSKLFGAAQFAYREEQEVVFWFIRLPRICLGILVGAGLSVAGALLQGLFRNPLADPTLIGISSGAMLAAVLTIVFSIGLGFLGGYMASYSLAVAAFSGACLTTLLVYRLARANGEFKISTMLLVGIAINAFVMAVTGLITSLANDQQLRDLTFWNLGSLGGATWTNVLTLLPFVAATLVYTPGLSKSLNLLALGENQAGYLGVDLRVLRRRCIVLATLAVGVSVAMAGNIGFVALIVPHMVRKVFGPDHRVVIPASALGGAIILTVADTLSRTLTAPAELPIGVITALMGAPVFIYILLKETGRRV</sequence>
<evidence type="ECO:0000256" key="7">
    <source>
        <dbReference type="ARBA" id="ARBA00023136"/>
    </source>
</evidence>
<keyword evidence="4" id="KW-1003">Cell membrane</keyword>
<dbReference type="PANTHER" id="PTHR30472:SF25">
    <property type="entry name" value="ABC TRANSPORTER PERMEASE PROTEIN MJ0876-RELATED"/>
    <property type="match status" value="1"/>
</dbReference>
<evidence type="ECO:0000256" key="1">
    <source>
        <dbReference type="ARBA" id="ARBA00004651"/>
    </source>
</evidence>
<organism evidence="9 10">
    <name type="scientific">Ravibacter arvi</name>
    <dbReference type="NCBI Taxonomy" id="2051041"/>
    <lineage>
        <taxon>Bacteria</taxon>
        <taxon>Pseudomonadati</taxon>
        <taxon>Bacteroidota</taxon>
        <taxon>Cytophagia</taxon>
        <taxon>Cytophagales</taxon>
        <taxon>Spirosomataceae</taxon>
        <taxon>Ravibacter</taxon>
    </lineage>
</organism>
<dbReference type="PANTHER" id="PTHR30472">
    <property type="entry name" value="FERRIC ENTEROBACTIN TRANSPORT SYSTEM PERMEASE PROTEIN"/>
    <property type="match status" value="1"/>
</dbReference>
<feature type="transmembrane region" description="Helical" evidence="8">
    <location>
        <begin position="27"/>
        <end position="50"/>
    </location>
</feature>
<keyword evidence="7 8" id="KW-0472">Membrane</keyword>